<protein>
    <submittedName>
        <fullName evidence="1">Uncharacterized protein</fullName>
    </submittedName>
</protein>
<name>A0A8S1LA50_PARPR</name>
<dbReference type="Proteomes" id="UP000688137">
    <property type="component" value="Unassembled WGS sequence"/>
</dbReference>
<dbReference type="AlphaFoldDB" id="A0A8S1LA50"/>
<evidence type="ECO:0000313" key="1">
    <source>
        <dbReference type="EMBL" id="CAD8062722.1"/>
    </source>
</evidence>
<sequence length="170" mass="19526">MEKQIVIAQQRAVQIKGDRYGVEFSYEINGKVAKQKTGFGFKTVGDLMSIILKNEIAQNLCPFNSQNDLLGYDMLLAEVKHISIKPVDEQDMIFVHFIVNNTTQSFLFNKKQITIKNAISEYNKDKEGVLKIDNYTQFEIMGKQINEGNINKYLFEMISGEQGYIKQLVQ</sequence>
<comment type="caution">
    <text evidence="1">The sequence shown here is derived from an EMBL/GenBank/DDBJ whole genome shotgun (WGS) entry which is preliminary data.</text>
</comment>
<proteinExistence type="predicted"/>
<keyword evidence="2" id="KW-1185">Reference proteome</keyword>
<reference evidence="1" key="1">
    <citation type="submission" date="2021-01" db="EMBL/GenBank/DDBJ databases">
        <authorList>
            <consortium name="Genoscope - CEA"/>
            <person name="William W."/>
        </authorList>
    </citation>
    <scope>NUCLEOTIDE SEQUENCE</scope>
</reference>
<organism evidence="1 2">
    <name type="scientific">Paramecium primaurelia</name>
    <dbReference type="NCBI Taxonomy" id="5886"/>
    <lineage>
        <taxon>Eukaryota</taxon>
        <taxon>Sar</taxon>
        <taxon>Alveolata</taxon>
        <taxon>Ciliophora</taxon>
        <taxon>Intramacronucleata</taxon>
        <taxon>Oligohymenophorea</taxon>
        <taxon>Peniculida</taxon>
        <taxon>Parameciidae</taxon>
        <taxon>Paramecium</taxon>
    </lineage>
</organism>
<dbReference type="OMA" id="IAQNLCP"/>
<dbReference type="EMBL" id="CAJJDM010000032">
    <property type="protein sequence ID" value="CAD8062722.1"/>
    <property type="molecule type" value="Genomic_DNA"/>
</dbReference>
<evidence type="ECO:0000313" key="2">
    <source>
        <dbReference type="Proteomes" id="UP000688137"/>
    </source>
</evidence>
<gene>
    <name evidence="1" type="ORF">PPRIM_AZ9-3.1.T0330317</name>
</gene>
<accession>A0A8S1LA50</accession>